<accession>A0A1B0AS19</accession>
<reference evidence="2" key="1">
    <citation type="submission" date="2015-01" db="EMBL/GenBank/DDBJ databases">
        <authorList>
            <person name="Aksoy S."/>
            <person name="Warren W."/>
            <person name="Wilson R.K."/>
        </authorList>
    </citation>
    <scope>NUCLEOTIDE SEQUENCE [LARGE SCALE GENOMIC DNA]</scope>
    <source>
        <strain evidence="2">IAEA</strain>
    </source>
</reference>
<sequence length="170" mass="18768">MFESNELVSSKTGFISKEVQRGCIPVKIVSSFVQKFFLTKIHAVTDRHRSSSENLGESLKAQQSSGDITNVHLASFKLGFARISVLLFVPLRNISAVFTIKIASGFSGFCSGLVLGLLLESNPVLLFYIRFAWNRLTALTDRALLPQILFITGNALAKDLDDLKAKLLVY</sequence>
<reference evidence="1" key="2">
    <citation type="submission" date="2020-05" db="UniProtKB">
        <authorList>
            <consortium name="EnsemblMetazoa"/>
        </authorList>
    </citation>
    <scope>IDENTIFICATION</scope>
    <source>
        <strain evidence="1">IAEA</strain>
    </source>
</reference>
<dbReference type="Proteomes" id="UP000092460">
    <property type="component" value="Unassembled WGS sequence"/>
</dbReference>
<keyword evidence="2" id="KW-1185">Reference proteome</keyword>
<organism evidence="1 2">
    <name type="scientific">Glossina palpalis gambiensis</name>
    <dbReference type="NCBI Taxonomy" id="67801"/>
    <lineage>
        <taxon>Eukaryota</taxon>
        <taxon>Metazoa</taxon>
        <taxon>Ecdysozoa</taxon>
        <taxon>Arthropoda</taxon>
        <taxon>Hexapoda</taxon>
        <taxon>Insecta</taxon>
        <taxon>Pterygota</taxon>
        <taxon>Neoptera</taxon>
        <taxon>Endopterygota</taxon>
        <taxon>Diptera</taxon>
        <taxon>Brachycera</taxon>
        <taxon>Muscomorpha</taxon>
        <taxon>Hippoboscoidea</taxon>
        <taxon>Glossinidae</taxon>
        <taxon>Glossina</taxon>
    </lineage>
</organism>
<dbReference type="EnsemblMetazoa" id="GPPI006518-RA">
    <property type="protein sequence ID" value="GPPI006518-PA"/>
    <property type="gene ID" value="GPPI006518"/>
</dbReference>
<evidence type="ECO:0000313" key="1">
    <source>
        <dbReference type="EnsemblMetazoa" id="GPPI006518-PA"/>
    </source>
</evidence>
<evidence type="ECO:0000313" key="2">
    <source>
        <dbReference type="Proteomes" id="UP000092460"/>
    </source>
</evidence>
<dbReference type="AlphaFoldDB" id="A0A1B0AS19"/>
<dbReference type="VEuPathDB" id="VectorBase:GPPI006518"/>
<name>A0A1B0AS19_9MUSC</name>
<dbReference type="EMBL" id="JXJN01002650">
    <property type="status" value="NOT_ANNOTATED_CDS"/>
    <property type="molecule type" value="Genomic_DNA"/>
</dbReference>
<protein>
    <submittedName>
        <fullName evidence="1">Uncharacterized protein</fullName>
    </submittedName>
</protein>
<proteinExistence type="predicted"/>